<keyword evidence="8" id="KW-1185">Reference proteome</keyword>
<dbReference type="EMBL" id="CP011853">
    <property type="protein sequence ID" value="ALG86167.1"/>
    <property type="molecule type" value="Genomic_DNA"/>
</dbReference>
<dbReference type="SUPFAM" id="SSF53807">
    <property type="entry name" value="Helical backbone' metal receptor"/>
    <property type="match status" value="1"/>
</dbReference>
<comment type="similarity">
    <text evidence="2">Belongs to the bacterial solute-binding protein 8 family.</text>
</comment>
<dbReference type="GO" id="GO:0030288">
    <property type="term" value="C:outer membrane-bounded periplasmic space"/>
    <property type="evidence" value="ECO:0007669"/>
    <property type="project" value="TreeGrafter"/>
</dbReference>
<evidence type="ECO:0000256" key="2">
    <source>
        <dbReference type="ARBA" id="ARBA00008814"/>
    </source>
</evidence>
<dbReference type="Proteomes" id="UP000063789">
    <property type="component" value="Chromosome"/>
</dbReference>
<name>A0A0N7FV49_9ACTN</name>
<dbReference type="PATRIC" id="fig|1136941.3.peg.3846"/>
<dbReference type="Gene3D" id="3.40.50.1980">
    <property type="entry name" value="Nitrogenase molybdenum iron protein domain"/>
    <property type="match status" value="2"/>
</dbReference>
<evidence type="ECO:0000259" key="6">
    <source>
        <dbReference type="PROSITE" id="PS50983"/>
    </source>
</evidence>
<organism evidence="7 8">
    <name type="scientific">Gordonia phthalatica</name>
    <dbReference type="NCBI Taxonomy" id="1136941"/>
    <lineage>
        <taxon>Bacteria</taxon>
        <taxon>Bacillati</taxon>
        <taxon>Actinomycetota</taxon>
        <taxon>Actinomycetes</taxon>
        <taxon>Mycobacteriales</taxon>
        <taxon>Gordoniaceae</taxon>
        <taxon>Gordonia</taxon>
    </lineage>
</organism>
<evidence type="ECO:0000256" key="3">
    <source>
        <dbReference type="ARBA" id="ARBA00022448"/>
    </source>
</evidence>
<evidence type="ECO:0000313" key="8">
    <source>
        <dbReference type="Proteomes" id="UP000063789"/>
    </source>
</evidence>
<dbReference type="PANTHER" id="PTHR30532">
    <property type="entry name" value="IRON III DICITRATE-BINDING PERIPLASMIC PROTEIN"/>
    <property type="match status" value="1"/>
</dbReference>
<dbReference type="InterPro" id="IPR051313">
    <property type="entry name" value="Bact_iron-sidero_bind"/>
</dbReference>
<accession>A0A0N7FV49</accession>
<evidence type="ECO:0000256" key="1">
    <source>
        <dbReference type="ARBA" id="ARBA00004196"/>
    </source>
</evidence>
<dbReference type="AlphaFoldDB" id="A0A0N7FV49"/>
<feature type="domain" description="Fe/B12 periplasmic-binding" evidence="6">
    <location>
        <begin position="43"/>
        <end position="314"/>
    </location>
</feature>
<dbReference type="OrthoDB" id="1846031at2"/>
<dbReference type="InterPro" id="IPR002491">
    <property type="entry name" value="ABC_transptr_periplasmic_BD"/>
</dbReference>
<comment type="subcellular location">
    <subcellularLocation>
        <location evidence="1">Cell envelope</location>
    </subcellularLocation>
</comment>
<dbReference type="RefSeq" id="WP_157851096.1">
    <property type="nucleotide sequence ID" value="NZ_CP011853.1"/>
</dbReference>
<evidence type="ECO:0000313" key="7">
    <source>
        <dbReference type="EMBL" id="ALG86167.1"/>
    </source>
</evidence>
<gene>
    <name evidence="7" type="ORF">ACH46_18790</name>
</gene>
<evidence type="ECO:0000256" key="5">
    <source>
        <dbReference type="SAM" id="SignalP"/>
    </source>
</evidence>
<keyword evidence="3" id="KW-0813">Transport</keyword>
<keyword evidence="4 5" id="KW-0732">Signal</keyword>
<feature type="chain" id="PRO_5006012046" description="Fe/B12 periplasmic-binding domain-containing protein" evidence="5">
    <location>
        <begin position="29"/>
        <end position="316"/>
    </location>
</feature>
<dbReference type="Pfam" id="PF01497">
    <property type="entry name" value="Peripla_BP_2"/>
    <property type="match status" value="1"/>
</dbReference>
<proteinExistence type="inferred from homology"/>
<reference evidence="7 8" key="2">
    <citation type="journal article" date="2017" name="Int. J. Syst. Evol. Microbiol.">
        <title>Gordonia phthalatica sp. nov., a di-n-butyl phthalate-degrading bacterium isolated from activated sludge.</title>
        <authorList>
            <person name="Jin D."/>
            <person name="Kong X."/>
            <person name="Jia M."/>
            <person name="Yu X."/>
            <person name="Wang X."/>
            <person name="Zhuang X."/>
            <person name="Deng Y."/>
            <person name="Bai Z."/>
        </authorList>
    </citation>
    <scope>NUCLEOTIDE SEQUENCE [LARGE SCALE GENOMIC DNA]</scope>
    <source>
        <strain evidence="7 8">QH-11</strain>
    </source>
</reference>
<sequence>MSSPRGPMRLGIRLLSVLAAAIAVVGLAACSSDGSTDSGTDLRVAAIGFGDVDTLLSLGIQPVAVAPWSKDATQVVGEWSKPLLSSDPALISGNGSELSSEAVEKIAASRPDIIVAVNTGYDDATYKKLAAIAKTVVKRPAGYEAWTVPWEEQVKAIAMGVNKADEGDALITKTKAELAKAAESRPDLAYYGNAVVLPKADGSLYAYASSDGRGQTMNAIGAPILPRIDELAGKAFYTEVSTENLAILGDVGTMVYLDYGTKVTNDAAFRALKVVRDKHVVTVDRSLGEAMSMPNPVTLKWVADKLLPQLPTVQKR</sequence>
<evidence type="ECO:0000256" key="4">
    <source>
        <dbReference type="ARBA" id="ARBA00022729"/>
    </source>
</evidence>
<reference evidence="8" key="1">
    <citation type="submission" date="2015-06" db="EMBL/GenBank/DDBJ databases">
        <title>Complete genome sequence and metabolic analysis of phthalate degradation pathway in Gordonia sp. QH-11.</title>
        <authorList>
            <person name="Jin D."/>
            <person name="Kong X."/>
            <person name="Bai Z."/>
        </authorList>
    </citation>
    <scope>NUCLEOTIDE SEQUENCE [LARGE SCALE GENOMIC DNA]</scope>
    <source>
        <strain evidence="8">QH-11</strain>
    </source>
</reference>
<dbReference type="STRING" id="1136941.ACH46_18790"/>
<protein>
    <recommendedName>
        <fullName evidence="6">Fe/B12 periplasmic-binding domain-containing protein</fullName>
    </recommendedName>
</protein>
<feature type="signal peptide" evidence="5">
    <location>
        <begin position="1"/>
        <end position="28"/>
    </location>
</feature>
<dbReference type="KEGG" id="goq:ACH46_18790"/>
<dbReference type="PROSITE" id="PS50983">
    <property type="entry name" value="FE_B12_PBP"/>
    <property type="match status" value="1"/>
</dbReference>
<dbReference type="PROSITE" id="PS51257">
    <property type="entry name" value="PROKAR_LIPOPROTEIN"/>
    <property type="match status" value="1"/>
</dbReference>
<dbReference type="GO" id="GO:1901678">
    <property type="term" value="P:iron coordination entity transport"/>
    <property type="evidence" value="ECO:0007669"/>
    <property type="project" value="UniProtKB-ARBA"/>
</dbReference>
<dbReference type="PANTHER" id="PTHR30532:SF24">
    <property type="entry name" value="FERRIC ENTEROBACTIN-BINDING PERIPLASMIC PROTEIN FEPB"/>
    <property type="match status" value="1"/>
</dbReference>